<evidence type="ECO:0000256" key="1">
    <source>
        <dbReference type="SAM" id="SignalP"/>
    </source>
</evidence>
<reference evidence="2 3" key="1">
    <citation type="journal article" date="2014" name="PLoS Genet.">
        <title>Hidden diversity in honey bee gut symbionts detected by single-cell genomics.</title>
        <authorList>
            <person name="Engel P."/>
            <person name="Stepanauskas R."/>
            <person name="Moran N."/>
        </authorList>
    </citation>
    <scope>NUCLEOTIDE SEQUENCE [LARGE SCALE GENOMIC DNA]</scope>
    <source>
        <strain evidence="2 3">SCGC AB-598-J21</strain>
    </source>
</reference>
<evidence type="ECO:0000313" key="3">
    <source>
        <dbReference type="Proteomes" id="UP000027644"/>
    </source>
</evidence>
<dbReference type="Pfam" id="PF04402">
    <property type="entry name" value="SIMPL"/>
    <property type="match status" value="1"/>
</dbReference>
<sequence>MNRRFISYIFIVLLSVYSTSSSLAEEIKLNYGVVELSAQASQTVTWDEMVLVLKIQQQGADRQQISNKVTSQLNQILANAHRHADFNTTQLTRAVEPRFDYQKDKRINNGWQDSTLIQIKSTNLAALNQFAATVQRLATIEAINYQVADTTLKNYETKLTRQAIARFQERATQITHELGGHGYKIVNINLGNSQPTQNYVAYAQPMMLSRTVGSAPVQDIAAGETRLTLNINGKIQITGLPE</sequence>
<feature type="signal peptide" evidence="1">
    <location>
        <begin position="1"/>
        <end position="24"/>
    </location>
</feature>
<comment type="caution">
    <text evidence="2">The sequence shown here is derived from an EMBL/GenBank/DDBJ whole genome shotgun (WGS) entry which is preliminary data.</text>
</comment>
<name>A0A074W118_9NEIS</name>
<dbReference type="InterPro" id="IPR052022">
    <property type="entry name" value="26kDa_periplasmic_antigen"/>
</dbReference>
<dbReference type="PANTHER" id="PTHR34387">
    <property type="entry name" value="SLR1258 PROTEIN"/>
    <property type="match status" value="1"/>
</dbReference>
<accession>A0A074W118</accession>
<dbReference type="Proteomes" id="UP000027644">
    <property type="component" value="Unassembled WGS sequence"/>
</dbReference>
<dbReference type="GO" id="GO:0006974">
    <property type="term" value="P:DNA damage response"/>
    <property type="evidence" value="ECO:0007669"/>
    <property type="project" value="TreeGrafter"/>
</dbReference>
<evidence type="ECO:0000313" key="2">
    <source>
        <dbReference type="EMBL" id="KEQ01164.1"/>
    </source>
</evidence>
<dbReference type="EMBL" id="AVQL01000434">
    <property type="protein sequence ID" value="KEQ01164.1"/>
    <property type="molecule type" value="Genomic_DNA"/>
</dbReference>
<dbReference type="Gene3D" id="3.30.70.2970">
    <property type="entry name" value="Protein of unknown function (DUF541), domain 2"/>
    <property type="match status" value="1"/>
</dbReference>
<feature type="chain" id="PRO_5001701069" evidence="1">
    <location>
        <begin position="25"/>
        <end position="242"/>
    </location>
</feature>
<keyword evidence="1" id="KW-0732">Signal</keyword>
<gene>
    <name evidence="2" type="ORF">SASC598J21_010610</name>
</gene>
<protein>
    <submittedName>
        <fullName evidence="2">Putative periplasmic/secreted protein</fullName>
    </submittedName>
</protein>
<dbReference type="AlphaFoldDB" id="A0A074W118"/>
<organism evidence="2 3">
    <name type="scientific">Snodgrassella alvi SCGC AB-598-J21</name>
    <dbReference type="NCBI Taxonomy" id="1385367"/>
    <lineage>
        <taxon>Bacteria</taxon>
        <taxon>Pseudomonadati</taxon>
        <taxon>Pseudomonadota</taxon>
        <taxon>Betaproteobacteria</taxon>
        <taxon>Neisseriales</taxon>
        <taxon>Neisseriaceae</taxon>
        <taxon>Snodgrassella</taxon>
    </lineage>
</organism>
<proteinExistence type="predicted"/>
<dbReference type="Gene3D" id="3.30.110.170">
    <property type="entry name" value="Protein of unknown function (DUF541), domain 1"/>
    <property type="match status" value="1"/>
</dbReference>
<dbReference type="InterPro" id="IPR007497">
    <property type="entry name" value="SIMPL/DUF541"/>
</dbReference>
<dbReference type="PANTHER" id="PTHR34387:SF1">
    <property type="entry name" value="PERIPLASMIC IMMUNOGENIC PROTEIN"/>
    <property type="match status" value="1"/>
</dbReference>